<sequence>MLKVPTTDICIYSPNQNDYVNFVSSQNQKCHILGRGGYGCVYRAIYRDQPVAVKIIQKNNKESKKSATRESNILGWNHENIVNVLKVTPLENCFTIIMERFQGICLQQLINEIKLSLWHRVRILTDVANGLMFCHTKGLVHLDIKPKNIFVAFDGDNYKCKIFDFGCSSFTSKDSCKKIQCGTIRYMSPDILQGFNIGFHDDIYSFGITMWQLKSNVDPYNNIPSNEIVAYHVVKNRLRPDSKHDAINVNEKGNSDLMKCDVFTTNKSLNIKSAKQTELFQLLTPKNRKTMELTFLSTGHRKQTNLFPSTISCKSIRKLDFNLMSNKSSKNRDAPMVKHKLGNIDDILSNKKNMANLFKDNFQHLSNEKKIKMENLYQNIYKQCWEHEAAKRPSSEAVYAKHLL</sequence>
<dbReference type="GO" id="GO:1902103">
    <property type="term" value="P:negative regulation of metaphase/anaphase transition of meiotic cell cycle"/>
    <property type="evidence" value="ECO:0007669"/>
    <property type="project" value="TreeGrafter"/>
</dbReference>
<reference evidence="6" key="1">
    <citation type="submission" date="2022-07" db="EMBL/GenBank/DDBJ databases">
        <authorList>
            <person name="Trinca V."/>
            <person name="Uliana J.V.C."/>
            <person name="Torres T.T."/>
            <person name="Ward R.J."/>
            <person name="Monesi N."/>
        </authorList>
    </citation>
    <scope>NUCLEOTIDE SEQUENCE</scope>
    <source>
        <strain evidence="6">HSMRA1968</strain>
        <tissue evidence="6">Whole embryos</tissue>
    </source>
</reference>
<dbReference type="InterPro" id="IPR011009">
    <property type="entry name" value="Kinase-like_dom_sf"/>
</dbReference>
<comment type="caution">
    <text evidence="6">The sequence shown here is derived from an EMBL/GenBank/DDBJ whole genome shotgun (WGS) entry which is preliminary data.</text>
</comment>
<dbReference type="AlphaFoldDB" id="A0A9Q0MTD7"/>
<accession>A0A9Q0MTD7</accession>
<gene>
    <name evidence="6" type="primary">V-MOS</name>
    <name evidence="6" type="ORF">Bhyg_15272</name>
</gene>
<dbReference type="PROSITE" id="PS50011">
    <property type="entry name" value="PROTEIN_KINASE_DOM"/>
    <property type="match status" value="1"/>
</dbReference>
<dbReference type="PANTHER" id="PTHR23257:SF706">
    <property type="entry name" value="PROTO-ONCOGENE SERINE_THREONINE-PROTEIN KINASE MOS"/>
    <property type="match status" value="1"/>
</dbReference>
<dbReference type="InterPro" id="IPR050167">
    <property type="entry name" value="Ser_Thr_protein_kinase"/>
</dbReference>
<dbReference type="SMART" id="SM00220">
    <property type="entry name" value="S_TKc"/>
    <property type="match status" value="1"/>
</dbReference>
<evidence type="ECO:0000256" key="3">
    <source>
        <dbReference type="PROSITE-ProRule" id="PRU10141"/>
    </source>
</evidence>
<evidence type="ECO:0000259" key="5">
    <source>
        <dbReference type="PROSITE" id="PS50011"/>
    </source>
</evidence>
<keyword evidence="6" id="KW-0418">Kinase</keyword>
<protein>
    <submittedName>
        <fullName evidence="6">Serine/threonine-protein kinase-transforming protein mos</fullName>
    </submittedName>
</protein>
<dbReference type="GO" id="GO:0004674">
    <property type="term" value="F:protein serine/threonine kinase activity"/>
    <property type="evidence" value="ECO:0007669"/>
    <property type="project" value="UniProtKB-KW"/>
</dbReference>
<dbReference type="GO" id="GO:0005737">
    <property type="term" value="C:cytoplasm"/>
    <property type="evidence" value="ECO:0007669"/>
    <property type="project" value="TreeGrafter"/>
</dbReference>
<evidence type="ECO:0000256" key="1">
    <source>
        <dbReference type="ARBA" id="ARBA00022741"/>
    </source>
</evidence>
<dbReference type="Gene3D" id="3.30.200.20">
    <property type="entry name" value="Phosphorylase Kinase, domain 1"/>
    <property type="match status" value="1"/>
</dbReference>
<keyword evidence="1 3" id="KW-0547">Nucleotide-binding</keyword>
<dbReference type="Proteomes" id="UP001151699">
    <property type="component" value="Chromosome C"/>
</dbReference>
<dbReference type="GO" id="GO:0005524">
    <property type="term" value="F:ATP binding"/>
    <property type="evidence" value="ECO:0007669"/>
    <property type="project" value="UniProtKB-UniRule"/>
</dbReference>
<proteinExistence type="inferred from homology"/>
<dbReference type="InterPro" id="IPR000719">
    <property type="entry name" value="Prot_kinase_dom"/>
</dbReference>
<name>A0A9Q0MTD7_9DIPT</name>
<dbReference type="Gene3D" id="1.10.510.10">
    <property type="entry name" value="Transferase(Phosphotransferase) domain 1"/>
    <property type="match status" value="1"/>
</dbReference>
<evidence type="ECO:0000256" key="2">
    <source>
        <dbReference type="ARBA" id="ARBA00022840"/>
    </source>
</evidence>
<dbReference type="OrthoDB" id="4062651at2759"/>
<dbReference type="SUPFAM" id="SSF56112">
    <property type="entry name" value="Protein kinase-like (PK-like)"/>
    <property type="match status" value="1"/>
</dbReference>
<evidence type="ECO:0000313" key="6">
    <source>
        <dbReference type="EMBL" id="KAJ6636679.1"/>
    </source>
</evidence>
<keyword evidence="7" id="KW-1185">Reference proteome</keyword>
<dbReference type="PROSITE" id="PS00108">
    <property type="entry name" value="PROTEIN_KINASE_ST"/>
    <property type="match status" value="1"/>
</dbReference>
<dbReference type="Pfam" id="PF00069">
    <property type="entry name" value="Pkinase"/>
    <property type="match status" value="1"/>
</dbReference>
<dbReference type="EMBL" id="WJQU01000004">
    <property type="protein sequence ID" value="KAJ6636679.1"/>
    <property type="molecule type" value="Genomic_DNA"/>
</dbReference>
<dbReference type="PANTHER" id="PTHR23257">
    <property type="entry name" value="SERINE-THREONINE PROTEIN KINASE"/>
    <property type="match status" value="1"/>
</dbReference>
<dbReference type="InterPro" id="IPR008271">
    <property type="entry name" value="Ser/Thr_kinase_AS"/>
</dbReference>
<dbReference type="PROSITE" id="PS00107">
    <property type="entry name" value="PROTEIN_KINASE_ATP"/>
    <property type="match status" value="1"/>
</dbReference>
<comment type="similarity">
    <text evidence="4">Belongs to the protein kinase superfamily.</text>
</comment>
<keyword evidence="4" id="KW-0723">Serine/threonine-protein kinase</keyword>
<evidence type="ECO:0000256" key="4">
    <source>
        <dbReference type="RuleBase" id="RU000304"/>
    </source>
</evidence>
<dbReference type="GO" id="GO:0007165">
    <property type="term" value="P:signal transduction"/>
    <property type="evidence" value="ECO:0007669"/>
    <property type="project" value="TreeGrafter"/>
</dbReference>
<evidence type="ECO:0000313" key="7">
    <source>
        <dbReference type="Proteomes" id="UP001151699"/>
    </source>
</evidence>
<feature type="domain" description="Protein kinase" evidence="5">
    <location>
        <begin position="27"/>
        <end position="404"/>
    </location>
</feature>
<organism evidence="6 7">
    <name type="scientific">Pseudolycoriella hygida</name>
    <dbReference type="NCBI Taxonomy" id="35572"/>
    <lineage>
        <taxon>Eukaryota</taxon>
        <taxon>Metazoa</taxon>
        <taxon>Ecdysozoa</taxon>
        <taxon>Arthropoda</taxon>
        <taxon>Hexapoda</taxon>
        <taxon>Insecta</taxon>
        <taxon>Pterygota</taxon>
        <taxon>Neoptera</taxon>
        <taxon>Endopterygota</taxon>
        <taxon>Diptera</taxon>
        <taxon>Nematocera</taxon>
        <taxon>Sciaroidea</taxon>
        <taxon>Sciaridae</taxon>
        <taxon>Pseudolycoriella</taxon>
    </lineage>
</organism>
<keyword evidence="2 3" id="KW-0067">ATP-binding</keyword>
<feature type="binding site" evidence="3">
    <location>
        <position position="54"/>
    </location>
    <ligand>
        <name>ATP</name>
        <dbReference type="ChEBI" id="CHEBI:30616"/>
    </ligand>
</feature>
<dbReference type="InterPro" id="IPR017441">
    <property type="entry name" value="Protein_kinase_ATP_BS"/>
</dbReference>
<dbReference type="GO" id="GO:0043410">
    <property type="term" value="P:positive regulation of MAPK cascade"/>
    <property type="evidence" value="ECO:0007669"/>
    <property type="project" value="TreeGrafter"/>
</dbReference>
<keyword evidence="6" id="KW-0808">Transferase</keyword>